<evidence type="ECO:0000313" key="2">
    <source>
        <dbReference type="EMBL" id="GBM61985.1"/>
    </source>
</evidence>
<feature type="region of interest" description="Disordered" evidence="1">
    <location>
        <begin position="101"/>
        <end position="132"/>
    </location>
</feature>
<keyword evidence="3" id="KW-1185">Reference proteome</keyword>
<evidence type="ECO:0000256" key="1">
    <source>
        <dbReference type="SAM" id="MobiDB-lite"/>
    </source>
</evidence>
<accession>A0A4Y2HA02</accession>
<reference evidence="2 3" key="1">
    <citation type="journal article" date="2019" name="Sci. Rep.">
        <title>Orb-weaving spider Araneus ventricosus genome elucidates the spidroin gene catalogue.</title>
        <authorList>
            <person name="Kono N."/>
            <person name="Nakamura H."/>
            <person name="Ohtoshi R."/>
            <person name="Moran D.A.P."/>
            <person name="Shinohara A."/>
            <person name="Yoshida Y."/>
            <person name="Fujiwara M."/>
            <person name="Mori M."/>
            <person name="Tomita M."/>
            <person name="Arakawa K."/>
        </authorList>
    </citation>
    <scope>NUCLEOTIDE SEQUENCE [LARGE SCALE GENOMIC DNA]</scope>
</reference>
<organism evidence="2 3">
    <name type="scientific">Araneus ventricosus</name>
    <name type="common">Orbweaver spider</name>
    <name type="synonym">Epeira ventricosa</name>
    <dbReference type="NCBI Taxonomy" id="182803"/>
    <lineage>
        <taxon>Eukaryota</taxon>
        <taxon>Metazoa</taxon>
        <taxon>Ecdysozoa</taxon>
        <taxon>Arthropoda</taxon>
        <taxon>Chelicerata</taxon>
        <taxon>Arachnida</taxon>
        <taxon>Araneae</taxon>
        <taxon>Araneomorphae</taxon>
        <taxon>Entelegynae</taxon>
        <taxon>Araneoidea</taxon>
        <taxon>Araneidae</taxon>
        <taxon>Araneus</taxon>
    </lineage>
</organism>
<evidence type="ECO:0000313" key="3">
    <source>
        <dbReference type="Proteomes" id="UP000499080"/>
    </source>
</evidence>
<dbReference type="EMBL" id="BGPR01001794">
    <property type="protein sequence ID" value="GBM61985.1"/>
    <property type="molecule type" value="Genomic_DNA"/>
</dbReference>
<name>A0A4Y2HA02_ARAVE</name>
<dbReference type="AlphaFoldDB" id="A0A4Y2HA02"/>
<protein>
    <submittedName>
        <fullName evidence="2">Uncharacterized protein</fullName>
    </submittedName>
</protein>
<dbReference type="OrthoDB" id="6473612at2759"/>
<comment type="caution">
    <text evidence="2">The sequence shown here is derived from an EMBL/GenBank/DDBJ whole genome shotgun (WGS) entry which is preliminary data.</text>
</comment>
<dbReference type="Proteomes" id="UP000499080">
    <property type="component" value="Unassembled WGS sequence"/>
</dbReference>
<sequence>MHWSRECIQFATGHGPFPSYLKKFGLHPADYCGCKEITNPLHYSTRCPLTSSYHHRELSPQFTIHWWRSAPSSKLSRRKIYHLIKFFSTSEDLIKSQRYNTDTDSSLEIDTSTDSPPRTRHSTNSQSSSKAS</sequence>
<gene>
    <name evidence="2" type="ORF">AVEN_201302_1</name>
</gene>
<proteinExistence type="predicted"/>